<evidence type="ECO:0000256" key="1">
    <source>
        <dbReference type="ARBA" id="ARBA00004141"/>
    </source>
</evidence>
<comment type="subcellular location">
    <subcellularLocation>
        <location evidence="1">Membrane</location>
        <topology evidence="1">Multi-pass membrane protein</topology>
    </subcellularLocation>
</comment>
<keyword evidence="3 6" id="KW-0812">Transmembrane</keyword>
<name>A0A9P0B336_BRAAE</name>
<dbReference type="InterPro" id="IPR020846">
    <property type="entry name" value="MFS_dom"/>
</dbReference>
<protein>
    <recommendedName>
        <fullName evidence="7">Major facilitator superfamily (MFS) profile domain-containing protein</fullName>
    </recommendedName>
</protein>
<evidence type="ECO:0000313" key="9">
    <source>
        <dbReference type="Proteomes" id="UP001154078"/>
    </source>
</evidence>
<evidence type="ECO:0000256" key="2">
    <source>
        <dbReference type="ARBA" id="ARBA00022448"/>
    </source>
</evidence>
<dbReference type="Gene3D" id="1.20.1250.20">
    <property type="entry name" value="MFS general substrate transporter like domains"/>
    <property type="match status" value="1"/>
</dbReference>
<organism evidence="8 9">
    <name type="scientific">Brassicogethes aeneus</name>
    <name type="common">Rape pollen beetle</name>
    <name type="synonym">Meligethes aeneus</name>
    <dbReference type="NCBI Taxonomy" id="1431903"/>
    <lineage>
        <taxon>Eukaryota</taxon>
        <taxon>Metazoa</taxon>
        <taxon>Ecdysozoa</taxon>
        <taxon>Arthropoda</taxon>
        <taxon>Hexapoda</taxon>
        <taxon>Insecta</taxon>
        <taxon>Pterygota</taxon>
        <taxon>Neoptera</taxon>
        <taxon>Endopterygota</taxon>
        <taxon>Coleoptera</taxon>
        <taxon>Polyphaga</taxon>
        <taxon>Cucujiformia</taxon>
        <taxon>Nitidulidae</taxon>
        <taxon>Meligethinae</taxon>
        <taxon>Brassicogethes</taxon>
    </lineage>
</organism>
<dbReference type="PROSITE" id="PS50850">
    <property type="entry name" value="MFS"/>
    <property type="match status" value="1"/>
</dbReference>
<dbReference type="GO" id="GO:0016020">
    <property type="term" value="C:membrane"/>
    <property type="evidence" value="ECO:0007669"/>
    <property type="project" value="UniProtKB-SubCell"/>
</dbReference>
<evidence type="ECO:0000259" key="7">
    <source>
        <dbReference type="PROSITE" id="PS50850"/>
    </source>
</evidence>
<dbReference type="PANTHER" id="PTHR23511:SF36">
    <property type="entry name" value="EG:BACR7A4.13 PROTEIN-RELATED"/>
    <property type="match status" value="1"/>
</dbReference>
<evidence type="ECO:0000256" key="3">
    <source>
        <dbReference type="ARBA" id="ARBA00022692"/>
    </source>
</evidence>
<evidence type="ECO:0000256" key="4">
    <source>
        <dbReference type="ARBA" id="ARBA00022989"/>
    </source>
</evidence>
<keyword evidence="9" id="KW-1185">Reference proteome</keyword>
<feature type="transmembrane region" description="Helical" evidence="6">
    <location>
        <begin position="497"/>
        <end position="517"/>
    </location>
</feature>
<dbReference type="SUPFAM" id="SSF103473">
    <property type="entry name" value="MFS general substrate transporter"/>
    <property type="match status" value="1"/>
</dbReference>
<dbReference type="OrthoDB" id="3936150at2759"/>
<feature type="transmembrane region" description="Helical" evidence="6">
    <location>
        <begin position="468"/>
        <end position="491"/>
    </location>
</feature>
<dbReference type="GO" id="GO:0022857">
    <property type="term" value="F:transmembrane transporter activity"/>
    <property type="evidence" value="ECO:0007669"/>
    <property type="project" value="InterPro"/>
</dbReference>
<dbReference type="InterPro" id="IPR036259">
    <property type="entry name" value="MFS_trans_sf"/>
</dbReference>
<feature type="transmembrane region" description="Helical" evidence="6">
    <location>
        <begin position="113"/>
        <end position="132"/>
    </location>
</feature>
<feature type="domain" description="Major facilitator superfamily (MFS) profile" evidence="7">
    <location>
        <begin position="47"/>
        <end position="522"/>
    </location>
</feature>
<evidence type="ECO:0000256" key="6">
    <source>
        <dbReference type="SAM" id="Phobius"/>
    </source>
</evidence>
<keyword evidence="4 6" id="KW-1133">Transmembrane helix</keyword>
<feature type="transmembrane region" description="Helical" evidence="6">
    <location>
        <begin position="85"/>
        <end position="104"/>
    </location>
</feature>
<gene>
    <name evidence="8" type="ORF">MELIAE_LOCUS5909</name>
</gene>
<dbReference type="Pfam" id="PF07690">
    <property type="entry name" value="MFS_1"/>
    <property type="match status" value="1"/>
</dbReference>
<reference evidence="8" key="1">
    <citation type="submission" date="2021-12" db="EMBL/GenBank/DDBJ databases">
        <authorList>
            <person name="King R."/>
        </authorList>
    </citation>
    <scope>NUCLEOTIDE SEQUENCE</scope>
</reference>
<sequence length="526" mass="58660">MTVSPRKSSLTPKTMAVFKEDKKGIQKPASFEEAIELTGFGIFNILLMILIVPSLWAIHFESSIMSFVFPVAQCDLNLTLQHKGILNATPYIGMMLSCFFWGILCDKYGRRKTILAAFFTSFCLTLISSISMNFPMLVVLKFLGGFISNGPATTMPAYICEMHSTRYRSKMQIFIGMVYSIGNISIPLMASIILPIKFHRTFFDNFIILNSWNLFILASSLSSLIAGVGFIFMPESPKFYMSKGQNEKALKVFRTMFKLNHRNTTYPITQLVDERTLNNNDMQDKEKNCKDSHKNNFLLLIKNPYLKNLLIVCLMNICIMLSVNTLRLWLPQIFQAIHENEIKNNATSSSICDLLEIIKQASNEENLSTTCSVNNDNNLAVYLRSMVIGMVAFVGYVSAMFIINRFEKKKIILTCGLTAGTFVICLFLSPNTETILALSSLSLALTNLCVDVIITIVVVIFPTSIRASALSVISIFGKFGSITGNLVFPFLLQTGCIPPFLLLGCLLIGAVVLSTILPNTDTKSIT</sequence>
<feature type="transmembrane region" description="Helical" evidence="6">
    <location>
        <begin position="214"/>
        <end position="233"/>
    </location>
</feature>
<dbReference type="InterPro" id="IPR011701">
    <property type="entry name" value="MFS"/>
</dbReference>
<feature type="transmembrane region" description="Helical" evidence="6">
    <location>
        <begin position="382"/>
        <end position="404"/>
    </location>
</feature>
<dbReference type="PANTHER" id="PTHR23511">
    <property type="entry name" value="SYNAPTIC VESICLE GLYCOPROTEIN 2"/>
    <property type="match status" value="1"/>
</dbReference>
<dbReference type="EMBL" id="OV121134">
    <property type="protein sequence ID" value="CAH0554056.1"/>
    <property type="molecule type" value="Genomic_DNA"/>
</dbReference>
<dbReference type="Proteomes" id="UP001154078">
    <property type="component" value="Chromosome 3"/>
</dbReference>
<proteinExistence type="predicted"/>
<dbReference type="AlphaFoldDB" id="A0A9P0B336"/>
<feature type="transmembrane region" description="Helical" evidence="6">
    <location>
        <begin position="171"/>
        <end position="194"/>
    </location>
</feature>
<evidence type="ECO:0000313" key="8">
    <source>
        <dbReference type="EMBL" id="CAH0554056.1"/>
    </source>
</evidence>
<feature type="transmembrane region" description="Helical" evidence="6">
    <location>
        <begin position="411"/>
        <end position="429"/>
    </location>
</feature>
<feature type="transmembrane region" description="Helical" evidence="6">
    <location>
        <begin position="435"/>
        <end position="461"/>
    </location>
</feature>
<keyword evidence="5 6" id="KW-0472">Membrane</keyword>
<evidence type="ECO:0000256" key="5">
    <source>
        <dbReference type="ARBA" id="ARBA00023136"/>
    </source>
</evidence>
<feature type="transmembrane region" description="Helical" evidence="6">
    <location>
        <begin position="309"/>
        <end position="330"/>
    </location>
</feature>
<keyword evidence="2" id="KW-0813">Transport</keyword>
<accession>A0A9P0B336</accession>
<feature type="transmembrane region" description="Helical" evidence="6">
    <location>
        <begin position="37"/>
        <end position="58"/>
    </location>
</feature>
<feature type="transmembrane region" description="Helical" evidence="6">
    <location>
        <begin position="138"/>
        <end position="159"/>
    </location>
</feature>